<accession>A0A9P4L3J1</accession>
<name>A0A9P4L3J1_9PLEO</name>
<feature type="DNA-binding region" description="HMG box" evidence="2">
    <location>
        <begin position="262"/>
        <end position="328"/>
    </location>
</feature>
<proteinExistence type="predicted"/>
<feature type="compositionally biased region" description="Basic and acidic residues" evidence="3">
    <location>
        <begin position="305"/>
        <end position="315"/>
    </location>
</feature>
<gene>
    <name evidence="5" type="ORF">K460DRAFT_347492</name>
</gene>
<dbReference type="SMART" id="SM00398">
    <property type="entry name" value="HMG"/>
    <property type="match status" value="1"/>
</dbReference>
<keyword evidence="6" id="KW-1185">Reference proteome</keyword>
<evidence type="ECO:0000259" key="4">
    <source>
        <dbReference type="PROSITE" id="PS50118"/>
    </source>
</evidence>
<dbReference type="Proteomes" id="UP000800039">
    <property type="component" value="Unassembled WGS sequence"/>
</dbReference>
<dbReference type="GO" id="GO:0003677">
    <property type="term" value="F:DNA binding"/>
    <property type="evidence" value="ECO:0007669"/>
    <property type="project" value="UniProtKB-UniRule"/>
</dbReference>
<dbReference type="InterPro" id="IPR009071">
    <property type="entry name" value="HMG_box_dom"/>
</dbReference>
<dbReference type="AlphaFoldDB" id="A0A9P4L3J1"/>
<feature type="region of interest" description="Disordered" evidence="3">
    <location>
        <begin position="305"/>
        <end position="329"/>
    </location>
</feature>
<keyword evidence="1 2" id="KW-0238">DNA-binding</keyword>
<dbReference type="PROSITE" id="PS50118">
    <property type="entry name" value="HMG_BOX_2"/>
    <property type="match status" value="1"/>
</dbReference>
<dbReference type="GO" id="GO:0005634">
    <property type="term" value="C:nucleus"/>
    <property type="evidence" value="ECO:0007669"/>
    <property type="project" value="UniProtKB-UniRule"/>
</dbReference>
<dbReference type="SUPFAM" id="SSF47095">
    <property type="entry name" value="HMG-box"/>
    <property type="match status" value="2"/>
</dbReference>
<comment type="caution">
    <text evidence="5">The sequence shown here is derived from an EMBL/GenBank/DDBJ whole genome shotgun (WGS) entry which is preliminary data.</text>
</comment>
<feature type="region of interest" description="Disordered" evidence="3">
    <location>
        <begin position="92"/>
        <end position="127"/>
    </location>
</feature>
<dbReference type="PANTHER" id="PTHR48112">
    <property type="entry name" value="HIGH MOBILITY GROUP PROTEIN DSP1"/>
    <property type="match status" value="1"/>
</dbReference>
<evidence type="ECO:0000256" key="3">
    <source>
        <dbReference type="SAM" id="MobiDB-lite"/>
    </source>
</evidence>
<organism evidence="5 6">
    <name type="scientific">Cucurbitaria berberidis CBS 394.84</name>
    <dbReference type="NCBI Taxonomy" id="1168544"/>
    <lineage>
        <taxon>Eukaryota</taxon>
        <taxon>Fungi</taxon>
        <taxon>Dikarya</taxon>
        <taxon>Ascomycota</taxon>
        <taxon>Pezizomycotina</taxon>
        <taxon>Dothideomycetes</taxon>
        <taxon>Pleosporomycetidae</taxon>
        <taxon>Pleosporales</taxon>
        <taxon>Pleosporineae</taxon>
        <taxon>Cucurbitariaceae</taxon>
        <taxon>Cucurbitaria</taxon>
    </lineage>
</organism>
<dbReference type="EMBL" id="ML976619">
    <property type="protein sequence ID" value="KAF1840981.1"/>
    <property type="molecule type" value="Genomic_DNA"/>
</dbReference>
<dbReference type="CDD" id="cd00084">
    <property type="entry name" value="HMG-box_SF"/>
    <property type="match status" value="1"/>
</dbReference>
<dbReference type="Gene3D" id="1.10.30.10">
    <property type="entry name" value="High mobility group box domain"/>
    <property type="match status" value="2"/>
</dbReference>
<evidence type="ECO:0000313" key="6">
    <source>
        <dbReference type="Proteomes" id="UP000800039"/>
    </source>
</evidence>
<keyword evidence="2" id="KW-0539">Nucleus</keyword>
<dbReference type="InterPro" id="IPR050342">
    <property type="entry name" value="HMGB"/>
</dbReference>
<evidence type="ECO:0000256" key="1">
    <source>
        <dbReference type="ARBA" id="ARBA00023125"/>
    </source>
</evidence>
<dbReference type="Pfam" id="PF09011">
    <property type="entry name" value="HMG_box_2"/>
    <property type="match status" value="1"/>
</dbReference>
<dbReference type="PANTHER" id="PTHR48112:SF22">
    <property type="entry name" value="MITOCHONDRIAL TRANSCRIPTION FACTOR A, ISOFORM B"/>
    <property type="match status" value="1"/>
</dbReference>
<sequence>MLVRGALCRLTADVPKTSAHDLPQLARFLQRALLARNASKLPAVRALSRAYVSALDLRRSYATTTRATATKPTAAVKKAVKAKAVKKAAPKKKAASVTVKKPKKKKVVSKTAAPKKAAPKKRVKKVLTPEEQEKATISKLRKQALKEPFPLGALTGFNAYIAEICGGPIKGQSRGDATRNVTDAAKNWKNLTPAEHEHYNHLANDKNVARQAELRAWIHSYTPEEIRIANNARAALRRKLAGTPTKRKYPAHTSKLHDDRHVKKPASAYLLFNLDRYASGDLKGIKTTDAAKLVGNEWKALSAGEKKKYEDEAKAKKEKAARKTVAAST</sequence>
<dbReference type="RefSeq" id="XP_040783544.1">
    <property type="nucleotide sequence ID" value="XM_040931351.1"/>
</dbReference>
<reference evidence="5" key="1">
    <citation type="submission" date="2020-01" db="EMBL/GenBank/DDBJ databases">
        <authorList>
            <consortium name="DOE Joint Genome Institute"/>
            <person name="Haridas S."/>
            <person name="Albert R."/>
            <person name="Binder M."/>
            <person name="Bloem J."/>
            <person name="Labutti K."/>
            <person name="Salamov A."/>
            <person name="Andreopoulos B."/>
            <person name="Baker S.E."/>
            <person name="Barry K."/>
            <person name="Bills G."/>
            <person name="Bluhm B.H."/>
            <person name="Cannon C."/>
            <person name="Castanera R."/>
            <person name="Culley D.E."/>
            <person name="Daum C."/>
            <person name="Ezra D."/>
            <person name="Gonzalez J.B."/>
            <person name="Henrissat B."/>
            <person name="Kuo A."/>
            <person name="Liang C."/>
            <person name="Lipzen A."/>
            <person name="Lutzoni F."/>
            <person name="Magnuson J."/>
            <person name="Mondo S."/>
            <person name="Nolan M."/>
            <person name="Ohm R."/>
            <person name="Pangilinan J."/>
            <person name="Park H.-J."/>
            <person name="Ramirez L."/>
            <person name="Alfaro M."/>
            <person name="Sun H."/>
            <person name="Tritt A."/>
            <person name="Yoshinaga Y."/>
            <person name="Zwiers L.-H."/>
            <person name="Turgeon B.G."/>
            <person name="Goodwin S.B."/>
            <person name="Spatafora J.W."/>
            <person name="Crous P.W."/>
            <person name="Grigoriev I.V."/>
        </authorList>
    </citation>
    <scope>NUCLEOTIDE SEQUENCE</scope>
    <source>
        <strain evidence="5">CBS 394.84</strain>
    </source>
</reference>
<dbReference type="GeneID" id="63848603"/>
<evidence type="ECO:0000256" key="2">
    <source>
        <dbReference type="PROSITE-ProRule" id="PRU00267"/>
    </source>
</evidence>
<dbReference type="OrthoDB" id="1919336at2759"/>
<feature type="compositionally biased region" description="Basic residues" evidence="3">
    <location>
        <begin position="92"/>
        <end position="108"/>
    </location>
</feature>
<dbReference type="InterPro" id="IPR036910">
    <property type="entry name" value="HMG_box_dom_sf"/>
</dbReference>
<protein>
    <recommendedName>
        <fullName evidence="4">HMG box domain-containing protein</fullName>
    </recommendedName>
</protein>
<feature type="domain" description="HMG box" evidence="4">
    <location>
        <begin position="262"/>
        <end position="328"/>
    </location>
</feature>
<evidence type="ECO:0000313" key="5">
    <source>
        <dbReference type="EMBL" id="KAF1840981.1"/>
    </source>
</evidence>